<sequence length="304" mass="33433">MKKLVVFMVAIMLLAGCTVKQKSENDKPVVVTTIGQIADAVSAIAGDYVEVKALMGPGVDPHLYKATQGDLSKLESADVIFYSGLHLEGKMLDVFEKMKESGKSVAAISESIDESELLGNEMDANLYDPHVWFDINIWKTAVHQITETLSDKYPENKKEFNKNEAIYFKELDDLSAYAQQRIGEIPASGRVLVTAHDAFNYFGRSLNIEVRGLQGLSTESEYGLKDVQEVVDFLVGNNIKAVFIESSVSDKAMKAVIDGAKEKDQDVKIGGEIFSDAMGKEGTKEGTYIGMYKHNVDTIVNALK</sequence>
<dbReference type="InterPro" id="IPR006127">
    <property type="entry name" value="ZnuA-like"/>
</dbReference>
<evidence type="ECO:0000256" key="5">
    <source>
        <dbReference type="RuleBase" id="RU003512"/>
    </source>
</evidence>
<dbReference type="SUPFAM" id="SSF53807">
    <property type="entry name" value="Helical backbone' metal receptor"/>
    <property type="match status" value="1"/>
</dbReference>
<comment type="similarity">
    <text evidence="5">Belongs to the bacterial solute-binding protein 9 family.</text>
</comment>
<evidence type="ECO:0000256" key="4">
    <source>
        <dbReference type="ARBA" id="ARBA00022729"/>
    </source>
</evidence>
<evidence type="ECO:0000256" key="1">
    <source>
        <dbReference type="ARBA" id="ARBA00004196"/>
    </source>
</evidence>
<dbReference type="RefSeq" id="WP_200747794.1">
    <property type="nucleotide sequence ID" value="NZ_JAEOAH010000003.1"/>
</dbReference>
<evidence type="ECO:0000313" key="6">
    <source>
        <dbReference type="EMBL" id="MBK3493759.1"/>
    </source>
</evidence>
<dbReference type="PRINTS" id="PR00691">
    <property type="entry name" value="ADHESINB"/>
</dbReference>
<protein>
    <submittedName>
        <fullName evidence="6">Zinc ABC transporter substrate-binding protein</fullName>
    </submittedName>
</protein>
<dbReference type="Gene3D" id="3.40.50.1980">
    <property type="entry name" value="Nitrogenase molybdenum iron protein domain"/>
    <property type="match status" value="2"/>
</dbReference>
<name>A0ABS1H2X7_9BACL</name>
<reference evidence="6 7" key="1">
    <citation type="submission" date="2020-12" db="EMBL/GenBank/DDBJ databases">
        <title>YIM B01967 draft genome.</title>
        <authorList>
            <person name="Yan X."/>
        </authorList>
    </citation>
    <scope>NUCLEOTIDE SEQUENCE [LARGE SCALE GENOMIC DNA]</scope>
    <source>
        <strain evidence="6 7">YIM B01967</strain>
    </source>
</reference>
<keyword evidence="7" id="KW-1185">Reference proteome</keyword>
<evidence type="ECO:0000313" key="7">
    <source>
        <dbReference type="Proteomes" id="UP000618943"/>
    </source>
</evidence>
<keyword evidence="4" id="KW-0732">Signal</keyword>
<comment type="caution">
    <text evidence="6">The sequence shown here is derived from an EMBL/GenBank/DDBJ whole genome shotgun (WGS) entry which is preliminary data.</text>
</comment>
<proteinExistence type="inferred from homology"/>
<dbReference type="PROSITE" id="PS51257">
    <property type="entry name" value="PROKAR_LIPOPROTEIN"/>
    <property type="match status" value="1"/>
</dbReference>
<organism evidence="6 7">
    <name type="scientific">Viridibacillus soli</name>
    <dbReference type="NCBI Taxonomy" id="2798301"/>
    <lineage>
        <taxon>Bacteria</taxon>
        <taxon>Bacillati</taxon>
        <taxon>Bacillota</taxon>
        <taxon>Bacilli</taxon>
        <taxon>Bacillales</taxon>
        <taxon>Caryophanaceae</taxon>
        <taxon>Viridibacillus</taxon>
    </lineage>
</organism>
<keyword evidence="2 5" id="KW-0813">Transport</keyword>
<comment type="subcellular location">
    <subcellularLocation>
        <location evidence="1">Cell envelope</location>
    </subcellularLocation>
</comment>
<keyword evidence="3" id="KW-0479">Metal-binding</keyword>
<gene>
    <name evidence="6" type="ORF">JFL43_02565</name>
</gene>
<dbReference type="InterPro" id="IPR006129">
    <property type="entry name" value="AdhesinB"/>
</dbReference>
<dbReference type="Pfam" id="PF01297">
    <property type="entry name" value="ZnuA"/>
    <property type="match status" value="1"/>
</dbReference>
<dbReference type="InterPro" id="IPR006128">
    <property type="entry name" value="Lipoprotein_PsaA-like"/>
</dbReference>
<evidence type="ECO:0000256" key="2">
    <source>
        <dbReference type="ARBA" id="ARBA00022448"/>
    </source>
</evidence>
<evidence type="ECO:0000256" key="3">
    <source>
        <dbReference type="ARBA" id="ARBA00022723"/>
    </source>
</evidence>
<accession>A0ABS1H2X7</accession>
<dbReference type="Proteomes" id="UP000618943">
    <property type="component" value="Unassembled WGS sequence"/>
</dbReference>
<dbReference type="InterPro" id="IPR050492">
    <property type="entry name" value="Bact_metal-bind_prot9"/>
</dbReference>
<dbReference type="PANTHER" id="PTHR42953:SF1">
    <property type="entry name" value="METAL-BINDING PROTEIN HI_0362-RELATED"/>
    <property type="match status" value="1"/>
</dbReference>
<dbReference type="EMBL" id="JAEOAH010000003">
    <property type="protein sequence ID" value="MBK3493759.1"/>
    <property type="molecule type" value="Genomic_DNA"/>
</dbReference>
<dbReference type="PANTHER" id="PTHR42953">
    <property type="entry name" value="HIGH-AFFINITY ZINC UPTAKE SYSTEM PROTEIN ZNUA-RELATED"/>
    <property type="match status" value="1"/>
</dbReference>
<dbReference type="PRINTS" id="PR00690">
    <property type="entry name" value="ADHESNFAMILY"/>
</dbReference>